<dbReference type="PANTHER" id="PTHR33336:SF15">
    <property type="entry name" value="ABM DOMAIN-CONTAINING PROTEIN"/>
    <property type="match status" value="1"/>
</dbReference>
<gene>
    <name evidence="2" type="ORF">MQH31_00490</name>
</gene>
<evidence type="ECO:0000313" key="2">
    <source>
        <dbReference type="EMBL" id="MCI4656292.1"/>
    </source>
</evidence>
<dbReference type="InterPro" id="IPR007138">
    <property type="entry name" value="ABM_dom"/>
</dbReference>
<keyword evidence="2" id="KW-0560">Oxidoreductase</keyword>
<feature type="domain" description="ABM" evidence="1">
    <location>
        <begin position="13"/>
        <end position="101"/>
    </location>
</feature>
<dbReference type="SUPFAM" id="SSF54909">
    <property type="entry name" value="Dimeric alpha+beta barrel"/>
    <property type="match status" value="1"/>
</dbReference>
<organism evidence="2 3">
    <name type="scientific">Cryobacterium zhongshanensis</name>
    <dbReference type="NCBI Taxonomy" id="2928153"/>
    <lineage>
        <taxon>Bacteria</taxon>
        <taxon>Bacillati</taxon>
        <taxon>Actinomycetota</taxon>
        <taxon>Actinomycetes</taxon>
        <taxon>Micrococcales</taxon>
        <taxon>Microbacteriaceae</taxon>
        <taxon>Cryobacterium</taxon>
    </lineage>
</organism>
<evidence type="ECO:0000259" key="1">
    <source>
        <dbReference type="PROSITE" id="PS51725"/>
    </source>
</evidence>
<sequence>MTITPPTNPDEPVALYAEFTALPGRGDEVATMIAGLTVDVRREPGNVTFDPHRRVSNPLEFFVYEVYRDADAFQAHITAPYGAVFNAALGDLIEGEGSVLTWLTPVPVESVSR</sequence>
<proteinExistence type="predicted"/>
<dbReference type="PANTHER" id="PTHR33336">
    <property type="entry name" value="QUINOL MONOOXYGENASE YGIN-RELATED"/>
    <property type="match status" value="1"/>
</dbReference>
<comment type="caution">
    <text evidence="2">The sequence shown here is derived from an EMBL/GenBank/DDBJ whole genome shotgun (WGS) entry which is preliminary data.</text>
</comment>
<dbReference type="InterPro" id="IPR011008">
    <property type="entry name" value="Dimeric_a/b-barrel"/>
</dbReference>
<dbReference type="Gene3D" id="3.30.70.100">
    <property type="match status" value="1"/>
</dbReference>
<dbReference type="Proteomes" id="UP001165341">
    <property type="component" value="Unassembled WGS sequence"/>
</dbReference>
<keyword evidence="3" id="KW-1185">Reference proteome</keyword>
<protein>
    <submittedName>
        <fullName evidence="2">Antibiotic biosynthesis monooxygenase</fullName>
    </submittedName>
</protein>
<reference evidence="2" key="1">
    <citation type="submission" date="2022-03" db="EMBL/GenBank/DDBJ databases">
        <title>Cryobacterium sp. nov. strain ZS14-85, isolated from Antarctic soil.</title>
        <authorList>
            <person name="Li J."/>
            <person name="Niu G."/>
        </authorList>
    </citation>
    <scope>NUCLEOTIDE SEQUENCE</scope>
    <source>
        <strain evidence="2">ZS14-85</strain>
    </source>
</reference>
<dbReference type="PROSITE" id="PS51725">
    <property type="entry name" value="ABM"/>
    <property type="match status" value="1"/>
</dbReference>
<dbReference type="InterPro" id="IPR050744">
    <property type="entry name" value="AI-2_Isomerase_LsrG"/>
</dbReference>
<dbReference type="GO" id="GO:0004497">
    <property type="term" value="F:monooxygenase activity"/>
    <property type="evidence" value="ECO:0007669"/>
    <property type="project" value="UniProtKB-KW"/>
</dbReference>
<evidence type="ECO:0000313" key="3">
    <source>
        <dbReference type="Proteomes" id="UP001165341"/>
    </source>
</evidence>
<dbReference type="Pfam" id="PF03992">
    <property type="entry name" value="ABM"/>
    <property type="match status" value="1"/>
</dbReference>
<dbReference type="RefSeq" id="WP_243010538.1">
    <property type="nucleotide sequence ID" value="NZ_JALGAR010000001.1"/>
</dbReference>
<dbReference type="EMBL" id="JALGAR010000001">
    <property type="protein sequence ID" value="MCI4656292.1"/>
    <property type="molecule type" value="Genomic_DNA"/>
</dbReference>
<dbReference type="AlphaFoldDB" id="A0AA41QSR5"/>
<name>A0AA41QSR5_9MICO</name>
<accession>A0AA41QSR5</accession>
<keyword evidence="2" id="KW-0503">Monooxygenase</keyword>